<reference evidence="1 2" key="1">
    <citation type="journal article" date="2013" name="Proc. Natl. Acad. Sci. U.S.A.">
        <title>Fine-scale variation in meiotic recombination in Mimulus inferred from population shotgun sequencing.</title>
        <authorList>
            <person name="Hellsten U."/>
            <person name="Wright K.M."/>
            <person name="Jenkins J."/>
            <person name="Shu S."/>
            <person name="Yuan Y."/>
            <person name="Wessler S.R."/>
            <person name="Schmutz J."/>
            <person name="Willis J.H."/>
            <person name="Rokhsar D.S."/>
        </authorList>
    </citation>
    <scope>NUCLEOTIDE SEQUENCE [LARGE SCALE GENOMIC DNA]</scope>
    <source>
        <strain evidence="2">cv. DUN x IM62</strain>
    </source>
</reference>
<proteinExistence type="predicted"/>
<dbReference type="Proteomes" id="UP000030748">
    <property type="component" value="Unassembled WGS sequence"/>
</dbReference>
<sequence>IKKLDTFADLEKNCPLLHKELVDYLSKERAVLHPKQIEEVLTLAVAD</sequence>
<accession>A0A022Q2R8</accession>
<dbReference type="EMBL" id="KI632211">
    <property type="protein sequence ID" value="EYU22296.1"/>
    <property type="molecule type" value="Genomic_DNA"/>
</dbReference>
<gene>
    <name evidence="1" type="ORF">MIMGU_mgv11b0240422mg</name>
</gene>
<keyword evidence="2" id="KW-1185">Reference proteome</keyword>
<evidence type="ECO:0000313" key="1">
    <source>
        <dbReference type="EMBL" id="EYU22296.1"/>
    </source>
</evidence>
<organism evidence="1 2">
    <name type="scientific">Erythranthe guttata</name>
    <name type="common">Yellow monkey flower</name>
    <name type="synonym">Mimulus guttatus</name>
    <dbReference type="NCBI Taxonomy" id="4155"/>
    <lineage>
        <taxon>Eukaryota</taxon>
        <taxon>Viridiplantae</taxon>
        <taxon>Streptophyta</taxon>
        <taxon>Embryophyta</taxon>
        <taxon>Tracheophyta</taxon>
        <taxon>Spermatophyta</taxon>
        <taxon>Magnoliopsida</taxon>
        <taxon>eudicotyledons</taxon>
        <taxon>Gunneridae</taxon>
        <taxon>Pentapetalae</taxon>
        <taxon>asterids</taxon>
        <taxon>lamiids</taxon>
        <taxon>Lamiales</taxon>
        <taxon>Phrymaceae</taxon>
        <taxon>Erythranthe</taxon>
    </lineage>
</organism>
<dbReference type="AlphaFoldDB" id="A0A022Q2R8"/>
<feature type="non-terminal residue" evidence="1">
    <location>
        <position position="1"/>
    </location>
</feature>
<evidence type="ECO:0000313" key="2">
    <source>
        <dbReference type="Proteomes" id="UP000030748"/>
    </source>
</evidence>
<protein>
    <submittedName>
        <fullName evidence="1">Uncharacterized protein</fullName>
    </submittedName>
</protein>
<name>A0A022Q2R8_ERYGU</name>